<dbReference type="PROSITE" id="PS50920">
    <property type="entry name" value="SOLCAR"/>
    <property type="match status" value="3"/>
</dbReference>
<comment type="subcellular location">
    <subcellularLocation>
        <location evidence="1">Mitochondrion membrane</location>
        <topology evidence="1">Multi-pass membrane protein</topology>
    </subcellularLocation>
</comment>
<evidence type="ECO:0000313" key="13">
    <source>
        <dbReference type="Proteomes" id="UP000029725"/>
    </source>
</evidence>
<dbReference type="HOGENOM" id="CLU_015166_16_1_1"/>
<dbReference type="OrthoDB" id="14252at2759"/>
<dbReference type="Pfam" id="PF00153">
    <property type="entry name" value="Mito_carr"/>
    <property type="match status" value="3"/>
</dbReference>
<dbReference type="Gene3D" id="1.50.40.10">
    <property type="entry name" value="Mitochondrial carrier domain"/>
    <property type="match status" value="2"/>
</dbReference>
<feature type="repeat" description="Solcar" evidence="9">
    <location>
        <begin position="246"/>
        <end position="332"/>
    </location>
</feature>
<dbReference type="RefSeq" id="XP_013236871.1">
    <property type="nucleotide sequence ID" value="XM_013381417.1"/>
</dbReference>
<keyword evidence="13" id="KW-1185">Reference proteome</keyword>
<evidence type="ECO:0000256" key="9">
    <source>
        <dbReference type="PROSITE-ProRule" id="PRU00282"/>
    </source>
</evidence>
<gene>
    <name evidence="12" type="ORF">DI09_6p280</name>
</gene>
<evidence type="ECO:0000256" key="3">
    <source>
        <dbReference type="ARBA" id="ARBA00022448"/>
    </source>
</evidence>
<name>A0A098VNT9_9MICR</name>
<keyword evidence="7" id="KW-0496">Mitochondrion</keyword>
<dbReference type="EMBL" id="JMKJ01000579">
    <property type="protein sequence ID" value="KGG50444.1"/>
    <property type="molecule type" value="Genomic_DNA"/>
</dbReference>
<organism evidence="12 13">
    <name type="scientific">Mitosporidium daphniae</name>
    <dbReference type="NCBI Taxonomy" id="1485682"/>
    <lineage>
        <taxon>Eukaryota</taxon>
        <taxon>Fungi</taxon>
        <taxon>Fungi incertae sedis</taxon>
        <taxon>Microsporidia</taxon>
        <taxon>Mitosporidium</taxon>
    </lineage>
</organism>
<comment type="similarity">
    <text evidence="2 10">Belongs to the mitochondrial carrier (TC 2.A.29) family.</text>
</comment>
<dbReference type="GO" id="GO:0031966">
    <property type="term" value="C:mitochondrial membrane"/>
    <property type="evidence" value="ECO:0007669"/>
    <property type="project" value="UniProtKB-SubCell"/>
</dbReference>
<keyword evidence="8 9" id="KW-0472">Membrane</keyword>
<dbReference type="InterPro" id="IPR050567">
    <property type="entry name" value="Mitochondrial_Carrier"/>
</dbReference>
<evidence type="ECO:0008006" key="14">
    <source>
        <dbReference type="Google" id="ProtNLM"/>
    </source>
</evidence>
<feature type="transmembrane region" description="Helical" evidence="11">
    <location>
        <begin position="248"/>
        <end position="269"/>
    </location>
</feature>
<evidence type="ECO:0000256" key="8">
    <source>
        <dbReference type="ARBA" id="ARBA00023136"/>
    </source>
</evidence>
<dbReference type="PANTHER" id="PTHR45624">
    <property type="entry name" value="MITOCHONDRIAL BASIC AMINO ACIDS TRANSPORTER-RELATED"/>
    <property type="match status" value="1"/>
</dbReference>
<feature type="repeat" description="Solcar" evidence="9">
    <location>
        <begin position="14"/>
        <end position="93"/>
    </location>
</feature>
<evidence type="ECO:0000256" key="10">
    <source>
        <dbReference type="RuleBase" id="RU000488"/>
    </source>
</evidence>
<evidence type="ECO:0000256" key="11">
    <source>
        <dbReference type="SAM" id="Phobius"/>
    </source>
</evidence>
<evidence type="ECO:0000256" key="5">
    <source>
        <dbReference type="ARBA" id="ARBA00022737"/>
    </source>
</evidence>
<dbReference type="GO" id="GO:0022857">
    <property type="term" value="F:transmembrane transporter activity"/>
    <property type="evidence" value="ECO:0007669"/>
    <property type="project" value="TreeGrafter"/>
</dbReference>
<evidence type="ECO:0000256" key="2">
    <source>
        <dbReference type="ARBA" id="ARBA00006375"/>
    </source>
</evidence>
<reference evidence="12 13" key="1">
    <citation type="submission" date="2014-04" db="EMBL/GenBank/DDBJ databases">
        <title>A new species of microsporidia sheds light on the evolution of extreme parasitism.</title>
        <authorList>
            <person name="Haag K.L."/>
            <person name="James T.Y."/>
            <person name="Larsson R."/>
            <person name="Schaer T.M."/>
            <person name="Refardt D."/>
            <person name="Pombert J.-F."/>
            <person name="Ebert D."/>
        </authorList>
    </citation>
    <scope>NUCLEOTIDE SEQUENCE [LARGE SCALE GENOMIC DNA]</scope>
    <source>
        <strain evidence="12 13">UGP3</strain>
        <tissue evidence="12">Spores</tissue>
    </source>
</reference>
<dbReference type="VEuPathDB" id="MicrosporidiaDB:DI09_6p280"/>
<keyword evidence="5" id="KW-0677">Repeat</keyword>
<keyword evidence="4 9" id="KW-0812">Transmembrane</keyword>
<dbReference type="AlphaFoldDB" id="A0A098VNT9"/>
<evidence type="ECO:0000256" key="4">
    <source>
        <dbReference type="ARBA" id="ARBA00022692"/>
    </source>
</evidence>
<keyword evidence="6 11" id="KW-1133">Transmembrane helix</keyword>
<keyword evidence="3 10" id="KW-0813">Transport</keyword>
<evidence type="ECO:0000313" key="12">
    <source>
        <dbReference type="EMBL" id="KGG50444.1"/>
    </source>
</evidence>
<dbReference type="InterPro" id="IPR018108">
    <property type="entry name" value="MCP_transmembrane"/>
</dbReference>
<evidence type="ECO:0000256" key="7">
    <source>
        <dbReference type="ARBA" id="ARBA00023128"/>
    </source>
</evidence>
<dbReference type="Proteomes" id="UP000029725">
    <property type="component" value="Unassembled WGS sequence"/>
</dbReference>
<sequence>MSEGPLAENIFLVDERVANGVAGLAIGHPFDTVKVRMQNNIGNDLYGGSMRTFLKIVKEEKIRGLFKGIIPPMIGVGLVNAFVFGVYGTILNSIQAAHVGHHNSLLPFFVAGACSGFANSFITGPFELAKCLQQQSSIGVRSSAQSKLPGTFSILREAYRRWGISGPCRGLLATIIRDTPSFGTYFLAYEAIMLHGGSSADGMSKNQDLYTKFETYVEQYGSHTYSPIITCPSIVEKPNSSEYNFPPLLLTLFAGAASGVLSWLVTYPFDVIKTRIQSTPLDVKTTGIIQTYKAMCRQTGIASLFCGLNVTLLRAIPTNAVTFLGFSLALNAFESKW</sequence>
<accession>A0A098VNT9</accession>
<protein>
    <recommendedName>
        <fullName evidence="14">Mitochondrial carrier protein</fullName>
    </recommendedName>
</protein>
<dbReference type="InterPro" id="IPR023395">
    <property type="entry name" value="MCP_dom_sf"/>
</dbReference>
<dbReference type="SUPFAM" id="SSF103506">
    <property type="entry name" value="Mitochondrial carrier"/>
    <property type="match status" value="1"/>
</dbReference>
<evidence type="ECO:0000256" key="6">
    <source>
        <dbReference type="ARBA" id="ARBA00022989"/>
    </source>
</evidence>
<feature type="repeat" description="Solcar" evidence="9">
    <location>
        <begin position="103"/>
        <end position="195"/>
    </location>
</feature>
<dbReference type="PANTHER" id="PTHR45624:SF10">
    <property type="entry name" value="SLC (SOLUTE CARRIER) HOMOLOG"/>
    <property type="match status" value="1"/>
</dbReference>
<evidence type="ECO:0000256" key="1">
    <source>
        <dbReference type="ARBA" id="ARBA00004225"/>
    </source>
</evidence>
<proteinExistence type="inferred from homology"/>
<comment type="caution">
    <text evidence="12">The sequence shown here is derived from an EMBL/GenBank/DDBJ whole genome shotgun (WGS) entry which is preliminary data.</text>
</comment>
<dbReference type="GeneID" id="25260658"/>